<evidence type="ECO:0000256" key="4">
    <source>
        <dbReference type="ARBA" id="ARBA00040194"/>
    </source>
</evidence>
<evidence type="ECO:0000256" key="3">
    <source>
        <dbReference type="ARBA" id="ARBA00038412"/>
    </source>
</evidence>
<keyword evidence="6" id="KW-0255">Endonuclease</keyword>
<dbReference type="Proteomes" id="UP001254848">
    <property type="component" value="Unassembled WGS sequence"/>
</dbReference>
<sequence>MPTKPKRPCKHPGCPRLTNDRYCDQHAKLHIGDRANAFERGYSSRWQKARKRFLVKHSLCAECERTGKLTPATVADHIKPHRGDTALFWDENNWQPLCKKCHDRKTRTRDQHQEYNY</sequence>
<feature type="domain" description="HNH nuclease" evidence="5">
    <location>
        <begin position="48"/>
        <end position="103"/>
    </location>
</feature>
<dbReference type="Pfam" id="PF01844">
    <property type="entry name" value="HNH"/>
    <property type="match status" value="1"/>
</dbReference>
<evidence type="ECO:0000259" key="5">
    <source>
        <dbReference type="SMART" id="SM00507"/>
    </source>
</evidence>
<keyword evidence="7" id="KW-1185">Reference proteome</keyword>
<comment type="caution">
    <text evidence="6">The sequence shown here is derived from an EMBL/GenBank/DDBJ whole genome shotgun (WGS) entry which is preliminary data.</text>
</comment>
<keyword evidence="1" id="KW-0540">Nuclease</keyword>
<accession>A0ABU3NTU7</accession>
<organism evidence="6 7">
    <name type="scientific">Anaeroselena agilis</name>
    <dbReference type="NCBI Taxonomy" id="3063788"/>
    <lineage>
        <taxon>Bacteria</taxon>
        <taxon>Bacillati</taxon>
        <taxon>Bacillota</taxon>
        <taxon>Negativicutes</taxon>
        <taxon>Acetonemataceae</taxon>
        <taxon>Anaeroselena</taxon>
    </lineage>
</organism>
<dbReference type="PANTHER" id="PTHR41286">
    <property type="entry name" value="HNH NUCLEASE YAJD-RELATED"/>
    <property type="match status" value="1"/>
</dbReference>
<protein>
    <recommendedName>
        <fullName evidence="4">Putative HNH nuclease YajD</fullName>
    </recommendedName>
</protein>
<name>A0ABU3NTU7_9FIRM</name>
<evidence type="ECO:0000313" key="6">
    <source>
        <dbReference type="EMBL" id="MDT8900253.1"/>
    </source>
</evidence>
<evidence type="ECO:0000313" key="7">
    <source>
        <dbReference type="Proteomes" id="UP001254848"/>
    </source>
</evidence>
<keyword evidence="2" id="KW-0378">Hydrolase</keyword>
<dbReference type="InterPro" id="IPR002711">
    <property type="entry name" value="HNH"/>
</dbReference>
<dbReference type="SMART" id="SM00507">
    <property type="entry name" value="HNHc"/>
    <property type="match status" value="1"/>
</dbReference>
<evidence type="ECO:0000256" key="1">
    <source>
        <dbReference type="ARBA" id="ARBA00022722"/>
    </source>
</evidence>
<comment type="similarity">
    <text evidence="3">Belongs to the HNH nuclease family.</text>
</comment>
<reference evidence="6 7" key="1">
    <citation type="submission" date="2023-07" db="EMBL/GenBank/DDBJ databases">
        <title>The novel representative of Negativicutes class, Anaeroselena agilis gen. nov. sp. nov.</title>
        <authorList>
            <person name="Prokofeva M.I."/>
            <person name="Elcheninov A.G."/>
            <person name="Klyukina A."/>
            <person name="Kublanov I.V."/>
            <person name="Frolov E.N."/>
            <person name="Podosokorskaya O.A."/>
        </authorList>
    </citation>
    <scope>NUCLEOTIDE SEQUENCE [LARGE SCALE GENOMIC DNA]</scope>
    <source>
        <strain evidence="6 7">4137-cl</strain>
    </source>
</reference>
<dbReference type="PANTHER" id="PTHR41286:SF1">
    <property type="entry name" value="HNH NUCLEASE YAJD-RELATED"/>
    <property type="match status" value="1"/>
</dbReference>
<proteinExistence type="inferred from homology"/>
<dbReference type="InterPro" id="IPR003615">
    <property type="entry name" value="HNH_nuc"/>
</dbReference>
<evidence type="ECO:0000256" key="2">
    <source>
        <dbReference type="ARBA" id="ARBA00022801"/>
    </source>
</evidence>
<dbReference type="CDD" id="cd00085">
    <property type="entry name" value="HNHc"/>
    <property type="match status" value="1"/>
</dbReference>
<dbReference type="RefSeq" id="WP_413778808.1">
    <property type="nucleotide sequence ID" value="NZ_JAUOZS010000001.1"/>
</dbReference>
<dbReference type="Gene3D" id="1.10.30.50">
    <property type="match status" value="1"/>
</dbReference>
<dbReference type="GO" id="GO:0004519">
    <property type="term" value="F:endonuclease activity"/>
    <property type="evidence" value="ECO:0007669"/>
    <property type="project" value="UniProtKB-KW"/>
</dbReference>
<dbReference type="EMBL" id="JAUOZS010000001">
    <property type="protein sequence ID" value="MDT8900253.1"/>
    <property type="molecule type" value="Genomic_DNA"/>
</dbReference>
<gene>
    <name evidence="6" type="ORF">Q4T40_03245</name>
</gene>